<dbReference type="InterPro" id="IPR007694">
    <property type="entry name" value="DNA_helicase_DnaB-like_C"/>
</dbReference>
<dbReference type="GO" id="GO:0003677">
    <property type="term" value="F:DNA binding"/>
    <property type="evidence" value="ECO:0007669"/>
    <property type="project" value="InterPro"/>
</dbReference>
<dbReference type="InterPro" id="IPR034154">
    <property type="entry name" value="TOPRIM_DnaG/twinkle"/>
</dbReference>
<dbReference type="Pfam" id="PF01807">
    <property type="entry name" value="Zn_ribbon_DnaG"/>
    <property type="match status" value="1"/>
</dbReference>
<dbReference type="PANTHER" id="PTHR30153:SF2">
    <property type="entry name" value="REPLICATIVE DNA HELICASE"/>
    <property type="match status" value="1"/>
</dbReference>
<dbReference type="GO" id="GO:0005524">
    <property type="term" value="F:ATP binding"/>
    <property type="evidence" value="ECO:0007669"/>
    <property type="project" value="InterPro"/>
</dbReference>
<dbReference type="Gene3D" id="3.90.580.10">
    <property type="entry name" value="Zinc finger, CHC2-type domain"/>
    <property type="match status" value="1"/>
</dbReference>
<dbReference type="GO" id="GO:0006260">
    <property type="term" value="P:DNA replication"/>
    <property type="evidence" value="ECO:0007669"/>
    <property type="project" value="InterPro"/>
</dbReference>
<proteinExistence type="predicted"/>
<name>A0A1Y4MWM1_9FIRM</name>
<dbReference type="InterPro" id="IPR002694">
    <property type="entry name" value="Znf_CHC2"/>
</dbReference>
<feature type="domain" description="SF4 helicase" evidence="1">
    <location>
        <begin position="349"/>
        <end position="635"/>
    </location>
</feature>
<protein>
    <recommendedName>
        <fullName evidence="1">SF4 helicase domain-containing protein</fullName>
    </recommendedName>
</protein>
<dbReference type="GO" id="GO:0008270">
    <property type="term" value="F:zinc ion binding"/>
    <property type="evidence" value="ECO:0007669"/>
    <property type="project" value="InterPro"/>
</dbReference>
<dbReference type="EMBL" id="NFKP01000027">
    <property type="protein sequence ID" value="OUP67750.1"/>
    <property type="molecule type" value="Genomic_DNA"/>
</dbReference>
<dbReference type="GO" id="GO:0005829">
    <property type="term" value="C:cytosol"/>
    <property type="evidence" value="ECO:0007669"/>
    <property type="project" value="TreeGrafter"/>
</dbReference>
<dbReference type="SUPFAM" id="SSF52540">
    <property type="entry name" value="P-loop containing nucleoside triphosphate hydrolases"/>
    <property type="match status" value="1"/>
</dbReference>
<dbReference type="CDD" id="cd01029">
    <property type="entry name" value="TOPRIM_primases"/>
    <property type="match status" value="1"/>
</dbReference>
<dbReference type="PANTHER" id="PTHR30153">
    <property type="entry name" value="REPLICATIVE DNA HELICASE DNAB"/>
    <property type="match status" value="1"/>
</dbReference>
<dbReference type="InterPro" id="IPR036977">
    <property type="entry name" value="DNA_primase_Znf_CHC2"/>
</dbReference>
<organism evidence="2 3">
    <name type="scientific">Anaerotruncus colihominis</name>
    <dbReference type="NCBI Taxonomy" id="169435"/>
    <lineage>
        <taxon>Bacteria</taxon>
        <taxon>Bacillati</taxon>
        <taxon>Bacillota</taxon>
        <taxon>Clostridia</taxon>
        <taxon>Eubacteriales</taxon>
        <taxon>Oscillospiraceae</taxon>
        <taxon>Anaerotruncus</taxon>
    </lineage>
</organism>
<evidence type="ECO:0000313" key="2">
    <source>
        <dbReference type="EMBL" id="OUP67750.1"/>
    </source>
</evidence>
<dbReference type="Gene3D" id="3.40.1360.10">
    <property type="match status" value="1"/>
</dbReference>
<evidence type="ECO:0000259" key="1">
    <source>
        <dbReference type="PROSITE" id="PS51199"/>
    </source>
</evidence>
<dbReference type="GO" id="GO:0003678">
    <property type="term" value="F:DNA helicase activity"/>
    <property type="evidence" value="ECO:0007669"/>
    <property type="project" value="InterPro"/>
</dbReference>
<dbReference type="Gene3D" id="3.40.50.300">
    <property type="entry name" value="P-loop containing nucleotide triphosphate hydrolases"/>
    <property type="match status" value="1"/>
</dbReference>
<dbReference type="AlphaFoldDB" id="A0A1Y4MWM1"/>
<comment type="caution">
    <text evidence="2">The sequence shown here is derived from an EMBL/GenBank/DDBJ whole genome shotgun (WGS) entry which is preliminary data.</text>
</comment>
<gene>
    <name evidence="2" type="ORF">B5F11_16800</name>
</gene>
<sequence>MINMQWDERFLNELRALLPEYMAQKRIVVGTRGKKLIHCINPEHRDRTPSMSYHPQSRRLHCFGCGANYDLFDVIAMDYPDCDSFPRQVKKACELFCIPLPDNAPASKHGVRAVRRAAAQPARLTADYTDMVRAAVAEHGAGGSYFTARGIPRALCERYSLYEAGGRAWMPVFLDGKCTCYCARAASDNITPRYKNSPGAMDIFNAGYLTGEGKGGALFIAEAILDALSIEACGYRAVALCGAANVGKFLSLCAAHPAAAAGYTLVAAGDMDAAGERMNRSLKEGLEALGLSCAVLQLPGGAKDANELLLSDRAALARALAESAGAEQAAYAAESAARSLEALLDASLRRASRRACPTGFAALDDALDGGLYAGLYIIGAISSLGKTSFVLQIADYIAAHETDVLFFSLEMSKFELMAKSLSRLTYQLDAPAGHMRAFTARQVLRVDPDMPLEKSMLLNEALGEYRTAAEGLFIWEGLADIGAREIRERVQKHIQIRGCKPVVVIDYLQILKPDDPRATDKQNTDRAVVELKRISRDFDLPVLAISSFNRENYRNAVSMEAFKESGAVEYSSDVLLGLQLAGAGEAGFDVNAAKARSPRAVELVMLKNRNGIPYAKIEYAYAARFSYFGEGRVSHKP</sequence>
<dbReference type="SUPFAM" id="SSF57783">
    <property type="entry name" value="Zinc beta-ribbon"/>
    <property type="match status" value="1"/>
</dbReference>
<dbReference type="InterPro" id="IPR027417">
    <property type="entry name" value="P-loop_NTPase"/>
</dbReference>
<dbReference type="PROSITE" id="PS51199">
    <property type="entry name" value="SF4_HELICASE"/>
    <property type="match status" value="1"/>
</dbReference>
<dbReference type="Pfam" id="PF13155">
    <property type="entry name" value="Toprim_2"/>
    <property type="match status" value="1"/>
</dbReference>
<dbReference type="Pfam" id="PF03796">
    <property type="entry name" value="DnaB_C"/>
    <property type="match status" value="1"/>
</dbReference>
<dbReference type="Proteomes" id="UP000196386">
    <property type="component" value="Unassembled WGS sequence"/>
</dbReference>
<evidence type="ECO:0000313" key="3">
    <source>
        <dbReference type="Proteomes" id="UP000196386"/>
    </source>
</evidence>
<accession>A0A1Y4MWM1</accession>
<reference evidence="3" key="1">
    <citation type="submission" date="2017-04" db="EMBL/GenBank/DDBJ databases">
        <title>Function of individual gut microbiota members based on whole genome sequencing of pure cultures obtained from chicken caecum.</title>
        <authorList>
            <person name="Medvecky M."/>
            <person name="Cejkova D."/>
            <person name="Polansky O."/>
            <person name="Karasova D."/>
            <person name="Kubasova T."/>
            <person name="Cizek A."/>
            <person name="Rychlik I."/>
        </authorList>
    </citation>
    <scope>NUCLEOTIDE SEQUENCE [LARGE SCALE GENOMIC DNA]</scope>
    <source>
        <strain evidence="3">An175</strain>
    </source>
</reference>
<dbReference type="GO" id="GO:0003899">
    <property type="term" value="F:DNA-directed RNA polymerase activity"/>
    <property type="evidence" value="ECO:0007669"/>
    <property type="project" value="InterPro"/>
</dbReference>